<comment type="caution">
    <text evidence="1">The sequence shown here is derived from an EMBL/GenBank/DDBJ whole genome shotgun (WGS) entry which is preliminary data.</text>
</comment>
<gene>
    <name evidence="1" type="ORF">C0081_16300</name>
</gene>
<reference evidence="1 2" key="1">
    <citation type="submission" date="2018-01" db="EMBL/GenBank/DDBJ databases">
        <title>The draft genome sequence of Cohaesibacter sp. H1304.</title>
        <authorList>
            <person name="Wang N.-N."/>
            <person name="Du Z.-J."/>
        </authorList>
    </citation>
    <scope>NUCLEOTIDE SEQUENCE [LARGE SCALE GENOMIC DNA]</scope>
    <source>
        <strain evidence="1 2">H1304</strain>
    </source>
</reference>
<dbReference type="EMBL" id="PKUQ01000031">
    <property type="protein sequence ID" value="PLW76435.1"/>
    <property type="molecule type" value="Genomic_DNA"/>
</dbReference>
<dbReference type="Proteomes" id="UP000234881">
    <property type="component" value="Unassembled WGS sequence"/>
</dbReference>
<accession>A0A2N5XPN1</accession>
<proteinExistence type="predicted"/>
<sequence>MAEGNGSNGPGKADLSFLRVAFQRGKTSQTPLDRQPQKVESPHILRNIRRHKHVPILAPKGAMRQGPDRQAFLHYEGLDRVEAIKRRKAMDRSAQFNKTKSDKDHEL</sequence>
<evidence type="ECO:0000313" key="1">
    <source>
        <dbReference type="EMBL" id="PLW76435.1"/>
    </source>
</evidence>
<protein>
    <submittedName>
        <fullName evidence="1">Uncharacterized protein</fullName>
    </submittedName>
</protein>
<keyword evidence="2" id="KW-1185">Reference proteome</keyword>
<evidence type="ECO:0000313" key="2">
    <source>
        <dbReference type="Proteomes" id="UP000234881"/>
    </source>
</evidence>
<dbReference type="AlphaFoldDB" id="A0A2N5XPN1"/>
<name>A0A2N5XPN1_9HYPH</name>
<dbReference type="RefSeq" id="WP_101534870.1">
    <property type="nucleotide sequence ID" value="NZ_PKUQ01000031.1"/>
</dbReference>
<organism evidence="1 2">
    <name type="scientific">Cohaesibacter celericrescens</name>
    <dbReference type="NCBI Taxonomy" id="2067669"/>
    <lineage>
        <taxon>Bacteria</taxon>
        <taxon>Pseudomonadati</taxon>
        <taxon>Pseudomonadota</taxon>
        <taxon>Alphaproteobacteria</taxon>
        <taxon>Hyphomicrobiales</taxon>
        <taxon>Cohaesibacteraceae</taxon>
    </lineage>
</organism>